<evidence type="ECO:0000256" key="4">
    <source>
        <dbReference type="ARBA" id="ARBA00023239"/>
    </source>
</evidence>
<organism evidence="8 9">
    <name type="scientific">Fomitopsis schrenkii</name>
    <name type="common">Brown rot fungus</name>
    <dbReference type="NCBI Taxonomy" id="2126942"/>
    <lineage>
        <taxon>Eukaryota</taxon>
        <taxon>Fungi</taxon>
        <taxon>Dikarya</taxon>
        <taxon>Basidiomycota</taxon>
        <taxon>Agaricomycotina</taxon>
        <taxon>Agaricomycetes</taxon>
        <taxon>Polyporales</taxon>
        <taxon>Fomitopsis</taxon>
    </lineage>
</organism>
<keyword evidence="1" id="KW-0028">Amino-acid biosynthesis</keyword>
<evidence type="ECO:0000313" key="9">
    <source>
        <dbReference type="Proteomes" id="UP000015241"/>
    </source>
</evidence>
<dbReference type="GO" id="GO:0009094">
    <property type="term" value="P:L-phenylalanine biosynthetic process"/>
    <property type="evidence" value="ECO:0007669"/>
    <property type="project" value="UniProtKB-UniPathway"/>
</dbReference>
<evidence type="ECO:0000256" key="1">
    <source>
        <dbReference type="ARBA" id="ARBA00022605"/>
    </source>
</evidence>
<gene>
    <name evidence="8" type="ORF">FOMPIDRAFT_1028248</name>
</gene>
<keyword evidence="2" id="KW-0057">Aromatic amino acid biosynthesis</keyword>
<keyword evidence="9" id="KW-1185">Reference proteome</keyword>
<dbReference type="OrthoDB" id="983542at2759"/>
<dbReference type="Pfam" id="PF00800">
    <property type="entry name" value="PDT"/>
    <property type="match status" value="1"/>
</dbReference>
<evidence type="ECO:0000313" key="8">
    <source>
        <dbReference type="EMBL" id="EPT03914.1"/>
    </source>
</evidence>
<dbReference type="PANTHER" id="PTHR21022:SF19">
    <property type="entry name" value="PREPHENATE DEHYDRATASE-RELATED"/>
    <property type="match status" value="1"/>
</dbReference>
<dbReference type="UniPathway" id="UPA00121">
    <property type="reaction ID" value="UER00345"/>
</dbReference>
<dbReference type="AlphaFoldDB" id="S8EKP9"/>
<accession>S8EKP9</accession>
<dbReference type="SUPFAM" id="SSF53850">
    <property type="entry name" value="Periplasmic binding protein-like II"/>
    <property type="match status" value="1"/>
</dbReference>
<dbReference type="CDD" id="cd13532">
    <property type="entry name" value="PBP2_PDT_like"/>
    <property type="match status" value="1"/>
</dbReference>
<dbReference type="eggNOG" id="KOG2797">
    <property type="taxonomic scope" value="Eukaryota"/>
</dbReference>
<dbReference type="HOGENOM" id="CLU_035008_5_0_1"/>
<feature type="region of interest" description="Disordered" evidence="6">
    <location>
        <begin position="216"/>
        <end position="239"/>
    </location>
</feature>
<evidence type="ECO:0000256" key="3">
    <source>
        <dbReference type="ARBA" id="ARBA00023222"/>
    </source>
</evidence>
<name>S8EKP9_FOMSC</name>
<dbReference type="Proteomes" id="UP000015241">
    <property type="component" value="Unassembled WGS sequence"/>
</dbReference>
<feature type="domain" description="Prephenate dehydratase" evidence="7">
    <location>
        <begin position="8"/>
        <end position="194"/>
    </location>
</feature>
<dbReference type="GO" id="GO:0004664">
    <property type="term" value="F:prephenate dehydratase activity"/>
    <property type="evidence" value="ECO:0007669"/>
    <property type="project" value="UniProtKB-EC"/>
</dbReference>
<evidence type="ECO:0000256" key="2">
    <source>
        <dbReference type="ARBA" id="ARBA00023141"/>
    </source>
</evidence>
<protein>
    <recommendedName>
        <fullName evidence="7">Prephenate dehydratase domain-containing protein</fullName>
    </recommendedName>
</protein>
<dbReference type="InterPro" id="IPR001086">
    <property type="entry name" value="Preph_deHydtase"/>
</dbReference>
<keyword evidence="3" id="KW-0584">Phenylalanine biosynthesis</keyword>
<dbReference type="PROSITE" id="PS51171">
    <property type="entry name" value="PREPHENATE_DEHYDR_3"/>
    <property type="match status" value="1"/>
</dbReference>
<proteinExistence type="predicted"/>
<feature type="compositionally biased region" description="Low complexity" evidence="6">
    <location>
        <begin position="224"/>
        <end position="235"/>
    </location>
</feature>
<keyword evidence="4" id="KW-0456">Lyase</keyword>
<evidence type="ECO:0000259" key="7">
    <source>
        <dbReference type="PROSITE" id="PS51171"/>
    </source>
</evidence>
<dbReference type="PANTHER" id="PTHR21022">
    <property type="entry name" value="PREPHENATE DEHYDRATASE P PROTEIN"/>
    <property type="match status" value="1"/>
</dbReference>
<dbReference type="FunCoup" id="S8EKP9">
    <property type="interactions" value="309"/>
</dbReference>
<dbReference type="Gene3D" id="3.40.190.10">
    <property type="entry name" value="Periplasmic binding protein-like II"/>
    <property type="match status" value="2"/>
</dbReference>
<comment type="pathway">
    <text evidence="5">Amino-acid biosynthesis.</text>
</comment>
<evidence type="ECO:0000256" key="5">
    <source>
        <dbReference type="ARBA" id="ARBA00029440"/>
    </source>
</evidence>
<dbReference type="STRING" id="743788.S8EKP9"/>
<dbReference type="InParanoid" id="S8EKP9"/>
<sequence length="322" mass="34647">MSEESLPKLAFLGPLGSHSFACAQNGFGSSVDYVSKPTITEVFTAVSPDIPFGLLPQENSVFGTVTETYDLLRLPEVGAEKFIRGELILSVQHSLVVRRGVKLEDIERVLSHEQALGQCSRFLSEKLPGAARIKTPSTSAAAQSLLEDEDEEQAAKSAAICSATCTTVFDGLEVLCEGIQNADTNRTRFYVISHSPESQLPSAFGAPVPKHALVRIGLKPDPSPSNGDASPSSSPTQPRNRLVHLVMSTLLTTFGLPTRRIDRRPSLSDIPFDDVYLVELEASSGVPDEEHRAASEAVWGRVKAGVKRIEALGGEAVILGIW</sequence>
<reference evidence="8 9" key="1">
    <citation type="journal article" date="2012" name="Science">
        <title>The Paleozoic origin of enzymatic lignin decomposition reconstructed from 31 fungal genomes.</title>
        <authorList>
            <person name="Floudas D."/>
            <person name="Binder M."/>
            <person name="Riley R."/>
            <person name="Barry K."/>
            <person name="Blanchette R.A."/>
            <person name="Henrissat B."/>
            <person name="Martinez A.T."/>
            <person name="Otillar R."/>
            <person name="Spatafora J.W."/>
            <person name="Yadav J.S."/>
            <person name="Aerts A."/>
            <person name="Benoit I."/>
            <person name="Boyd A."/>
            <person name="Carlson A."/>
            <person name="Copeland A."/>
            <person name="Coutinho P.M."/>
            <person name="de Vries R.P."/>
            <person name="Ferreira P."/>
            <person name="Findley K."/>
            <person name="Foster B."/>
            <person name="Gaskell J."/>
            <person name="Glotzer D."/>
            <person name="Gorecki P."/>
            <person name="Heitman J."/>
            <person name="Hesse C."/>
            <person name="Hori C."/>
            <person name="Igarashi K."/>
            <person name="Jurgens J.A."/>
            <person name="Kallen N."/>
            <person name="Kersten P."/>
            <person name="Kohler A."/>
            <person name="Kuees U."/>
            <person name="Kumar T.K.A."/>
            <person name="Kuo A."/>
            <person name="LaButti K."/>
            <person name="Larrondo L.F."/>
            <person name="Lindquist E."/>
            <person name="Ling A."/>
            <person name="Lombard V."/>
            <person name="Lucas S."/>
            <person name="Lundell T."/>
            <person name="Martin R."/>
            <person name="McLaughlin D.J."/>
            <person name="Morgenstern I."/>
            <person name="Morin E."/>
            <person name="Murat C."/>
            <person name="Nagy L.G."/>
            <person name="Nolan M."/>
            <person name="Ohm R.A."/>
            <person name="Patyshakuliyeva A."/>
            <person name="Rokas A."/>
            <person name="Ruiz-Duenas F.J."/>
            <person name="Sabat G."/>
            <person name="Salamov A."/>
            <person name="Samejima M."/>
            <person name="Schmutz J."/>
            <person name="Slot J.C."/>
            <person name="St John F."/>
            <person name="Stenlid J."/>
            <person name="Sun H."/>
            <person name="Sun S."/>
            <person name="Syed K."/>
            <person name="Tsang A."/>
            <person name="Wiebenga A."/>
            <person name="Young D."/>
            <person name="Pisabarro A."/>
            <person name="Eastwood D.C."/>
            <person name="Martin F."/>
            <person name="Cullen D."/>
            <person name="Grigoriev I.V."/>
            <person name="Hibbett D.S."/>
        </authorList>
    </citation>
    <scope>NUCLEOTIDE SEQUENCE</scope>
    <source>
        <strain evidence="9">FP-58527</strain>
    </source>
</reference>
<dbReference type="EMBL" id="KE504128">
    <property type="protein sequence ID" value="EPT03914.1"/>
    <property type="molecule type" value="Genomic_DNA"/>
</dbReference>
<evidence type="ECO:0000256" key="6">
    <source>
        <dbReference type="SAM" id="MobiDB-lite"/>
    </source>
</evidence>
<dbReference type="GO" id="GO:0005737">
    <property type="term" value="C:cytoplasm"/>
    <property type="evidence" value="ECO:0007669"/>
    <property type="project" value="TreeGrafter"/>
</dbReference>